<dbReference type="OrthoDB" id="3648309at2759"/>
<dbReference type="InterPro" id="IPR000791">
    <property type="entry name" value="Gpr1/Fun34/SatP-like"/>
</dbReference>
<dbReference type="InParanoid" id="A0A1Y1XVG3"/>
<feature type="transmembrane region" description="Helical" evidence="6">
    <location>
        <begin position="131"/>
        <end position="152"/>
    </location>
</feature>
<keyword evidence="4 6" id="KW-1133">Transmembrane helix</keyword>
<protein>
    <submittedName>
        <fullName evidence="7">Uncharacterized protein</fullName>
    </submittedName>
</protein>
<evidence type="ECO:0000256" key="3">
    <source>
        <dbReference type="ARBA" id="ARBA00022692"/>
    </source>
</evidence>
<dbReference type="AlphaFoldDB" id="A0A1Y1XVG3"/>
<gene>
    <name evidence="7" type="ORF">K493DRAFT_266684</name>
</gene>
<keyword evidence="5 6" id="KW-0472">Membrane</keyword>
<dbReference type="FunCoup" id="A0A1Y1XVG3">
    <property type="interactions" value="123"/>
</dbReference>
<feature type="transmembrane region" description="Helical" evidence="6">
    <location>
        <begin position="105"/>
        <end position="124"/>
    </location>
</feature>
<comment type="subcellular location">
    <subcellularLocation>
        <location evidence="1">Membrane</location>
        <topology evidence="1">Multi-pass membrane protein</topology>
    </subcellularLocation>
</comment>
<evidence type="ECO:0000313" key="7">
    <source>
        <dbReference type="EMBL" id="ORX89738.1"/>
    </source>
</evidence>
<feature type="transmembrane region" description="Helical" evidence="6">
    <location>
        <begin position="12"/>
        <end position="32"/>
    </location>
</feature>
<evidence type="ECO:0000256" key="4">
    <source>
        <dbReference type="ARBA" id="ARBA00022989"/>
    </source>
</evidence>
<name>A0A1Y1XVG3_9FUNG</name>
<dbReference type="GO" id="GO:0005886">
    <property type="term" value="C:plasma membrane"/>
    <property type="evidence" value="ECO:0007669"/>
    <property type="project" value="TreeGrafter"/>
</dbReference>
<dbReference type="PANTHER" id="PTHR31123:SF1">
    <property type="entry name" value="ACCUMULATION OF DYADS PROTEIN 2-RELATED"/>
    <property type="match status" value="1"/>
</dbReference>
<dbReference type="Proteomes" id="UP000193498">
    <property type="component" value="Unassembled WGS sequence"/>
</dbReference>
<evidence type="ECO:0000256" key="2">
    <source>
        <dbReference type="ARBA" id="ARBA00005587"/>
    </source>
</evidence>
<feature type="transmembrane region" description="Helical" evidence="6">
    <location>
        <begin position="158"/>
        <end position="179"/>
    </location>
</feature>
<organism evidence="7 8">
    <name type="scientific">Basidiobolus meristosporus CBS 931.73</name>
    <dbReference type="NCBI Taxonomy" id="1314790"/>
    <lineage>
        <taxon>Eukaryota</taxon>
        <taxon>Fungi</taxon>
        <taxon>Fungi incertae sedis</taxon>
        <taxon>Zoopagomycota</taxon>
        <taxon>Entomophthoromycotina</taxon>
        <taxon>Basidiobolomycetes</taxon>
        <taxon>Basidiobolales</taxon>
        <taxon>Basidiobolaceae</taxon>
        <taxon>Basidiobolus</taxon>
    </lineage>
</organism>
<accession>A0A1Y1XVG3</accession>
<comment type="similarity">
    <text evidence="2">Belongs to the acetate uptake transporter (AceTr) (TC 2.A.96) family.</text>
</comment>
<dbReference type="EMBL" id="MCFE01000426">
    <property type="protein sequence ID" value="ORX89738.1"/>
    <property type="molecule type" value="Genomic_DNA"/>
</dbReference>
<keyword evidence="8" id="KW-1185">Reference proteome</keyword>
<evidence type="ECO:0000256" key="5">
    <source>
        <dbReference type="ARBA" id="ARBA00023136"/>
    </source>
</evidence>
<dbReference type="Pfam" id="PF01184">
    <property type="entry name" value="Gpr1_Fun34_YaaH"/>
    <property type="match status" value="1"/>
</dbReference>
<evidence type="ECO:0000256" key="1">
    <source>
        <dbReference type="ARBA" id="ARBA00004141"/>
    </source>
</evidence>
<evidence type="ECO:0000256" key="6">
    <source>
        <dbReference type="SAM" id="Phobius"/>
    </source>
</evidence>
<dbReference type="PANTHER" id="PTHR31123">
    <property type="entry name" value="ACCUMULATION OF DYADS PROTEIN 2-RELATED"/>
    <property type="match status" value="1"/>
</dbReference>
<sequence>MSEYRPRPIANPGPLGLCGFALTTFVLSLVNTGIGGNVPNVVCGLAFFYGGAVQICAGMWEFKCGNVIGATAFSSYGGFWISFAAILTPAFQIEDAYKKEFNVAMGYYLLGWTIFTLIMMLGSLKGVRTMFLLFFFLFITFLLLTIGSFANAPDCNKAAGWFGLITALIAWYNAASVIITKETSYVSLPVGQMKIPHV</sequence>
<dbReference type="GO" id="GO:0015123">
    <property type="term" value="F:acetate transmembrane transporter activity"/>
    <property type="evidence" value="ECO:0007669"/>
    <property type="project" value="TreeGrafter"/>
</dbReference>
<dbReference type="STRING" id="1314790.A0A1Y1XVG3"/>
<proteinExistence type="inferred from homology"/>
<feature type="transmembrane region" description="Helical" evidence="6">
    <location>
        <begin position="67"/>
        <end position="93"/>
    </location>
</feature>
<evidence type="ECO:0000313" key="8">
    <source>
        <dbReference type="Proteomes" id="UP000193498"/>
    </source>
</evidence>
<dbReference type="InterPro" id="IPR051633">
    <property type="entry name" value="AceTr"/>
</dbReference>
<comment type="caution">
    <text evidence="7">The sequence shown here is derived from an EMBL/GenBank/DDBJ whole genome shotgun (WGS) entry which is preliminary data.</text>
</comment>
<dbReference type="NCBIfam" id="NF038013">
    <property type="entry name" value="AceTr_1"/>
    <property type="match status" value="1"/>
</dbReference>
<reference evidence="7 8" key="1">
    <citation type="submission" date="2016-07" db="EMBL/GenBank/DDBJ databases">
        <title>Pervasive Adenine N6-methylation of Active Genes in Fungi.</title>
        <authorList>
            <consortium name="DOE Joint Genome Institute"/>
            <person name="Mondo S.J."/>
            <person name="Dannebaum R.O."/>
            <person name="Kuo R.C."/>
            <person name="Labutti K."/>
            <person name="Haridas S."/>
            <person name="Kuo A."/>
            <person name="Salamov A."/>
            <person name="Ahrendt S.R."/>
            <person name="Lipzen A."/>
            <person name="Sullivan W."/>
            <person name="Andreopoulos W.B."/>
            <person name="Clum A."/>
            <person name="Lindquist E."/>
            <person name="Daum C."/>
            <person name="Ramamoorthy G.K."/>
            <person name="Gryganskyi A."/>
            <person name="Culley D."/>
            <person name="Magnuson J.K."/>
            <person name="James T.Y."/>
            <person name="O'Malley M.A."/>
            <person name="Stajich J.E."/>
            <person name="Spatafora J.W."/>
            <person name="Visel A."/>
            <person name="Grigoriev I.V."/>
        </authorList>
    </citation>
    <scope>NUCLEOTIDE SEQUENCE [LARGE SCALE GENOMIC DNA]</scope>
    <source>
        <strain evidence="7 8">CBS 931.73</strain>
    </source>
</reference>
<keyword evidence="3 6" id="KW-0812">Transmembrane</keyword>
<feature type="transmembrane region" description="Helical" evidence="6">
    <location>
        <begin position="38"/>
        <end position="60"/>
    </location>
</feature>